<feature type="compositionally biased region" description="Polar residues" evidence="1">
    <location>
        <begin position="37"/>
        <end position="48"/>
    </location>
</feature>
<organism evidence="2 3">
    <name type="scientific">Holothuria leucospilota</name>
    <name type="common">Black long sea cucumber</name>
    <name type="synonym">Mertensiothuria leucospilota</name>
    <dbReference type="NCBI Taxonomy" id="206669"/>
    <lineage>
        <taxon>Eukaryota</taxon>
        <taxon>Metazoa</taxon>
        <taxon>Echinodermata</taxon>
        <taxon>Eleutherozoa</taxon>
        <taxon>Echinozoa</taxon>
        <taxon>Holothuroidea</taxon>
        <taxon>Aspidochirotacea</taxon>
        <taxon>Aspidochirotida</taxon>
        <taxon>Holothuriidae</taxon>
        <taxon>Holothuria</taxon>
    </lineage>
</organism>
<dbReference type="Proteomes" id="UP001152320">
    <property type="component" value="Chromosome 17"/>
</dbReference>
<keyword evidence="3" id="KW-1185">Reference proteome</keyword>
<name>A0A9Q0YRK3_HOLLE</name>
<protein>
    <submittedName>
        <fullName evidence="2">Uncharacterized protein</fullName>
    </submittedName>
</protein>
<evidence type="ECO:0000313" key="2">
    <source>
        <dbReference type="EMBL" id="KAJ8026366.1"/>
    </source>
</evidence>
<feature type="region of interest" description="Disordered" evidence="1">
    <location>
        <begin position="93"/>
        <end position="114"/>
    </location>
</feature>
<dbReference type="AlphaFoldDB" id="A0A9Q0YRK3"/>
<feature type="region of interest" description="Disordered" evidence="1">
    <location>
        <begin position="293"/>
        <end position="319"/>
    </location>
</feature>
<evidence type="ECO:0000313" key="3">
    <source>
        <dbReference type="Proteomes" id="UP001152320"/>
    </source>
</evidence>
<accession>A0A9Q0YRK3</accession>
<feature type="compositionally biased region" description="Basic residues" evidence="1">
    <location>
        <begin position="16"/>
        <end position="29"/>
    </location>
</feature>
<gene>
    <name evidence="2" type="ORF">HOLleu_34188</name>
</gene>
<reference evidence="2" key="1">
    <citation type="submission" date="2021-10" db="EMBL/GenBank/DDBJ databases">
        <title>Tropical sea cucumber genome reveals ecological adaptation and Cuvierian tubules defense mechanism.</title>
        <authorList>
            <person name="Chen T."/>
        </authorList>
    </citation>
    <scope>NUCLEOTIDE SEQUENCE</scope>
    <source>
        <strain evidence="2">Nanhai2018</strain>
        <tissue evidence="2">Muscle</tissue>
    </source>
</reference>
<comment type="caution">
    <text evidence="2">The sequence shown here is derived from an EMBL/GenBank/DDBJ whole genome shotgun (WGS) entry which is preliminary data.</text>
</comment>
<feature type="compositionally biased region" description="Basic and acidic residues" evidence="1">
    <location>
        <begin position="1"/>
        <end position="13"/>
    </location>
</feature>
<feature type="region of interest" description="Disordered" evidence="1">
    <location>
        <begin position="1"/>
        <end position="48"/>
    </location>
</feature>
<proteinExistence type="predicted"/>
<dbReference type="EMBL" id="JAIZAY010000017">
    <property type="protein sequence ID" value="KAJ8026366.1"/>
    <property type="molecule type" value="Genomic_DNA"/>
</dbReference>
<feature type="region of interest" description="Disordered" evidence="1">
    <location>
        <begin position="367"/>
        <end position="389"/>
    </location>
</feature>
<sequence length="880" mass="100780">MVSEVEHRRDDYKSVTFKKQKRLRKRKKQRVYDNGDESTSSSDCESHNLSTMKWTPTINMKADVSHHSLIPRQNERVGNPSESIHHHHLEFERRNQSRHHHHYQSSQRLLKNPREGVIYQKRKLKKLQNSSRESFHLSEDYDCGQYNALKHEIQDDQKRRQMERFFKEEVKQSDISCHQSVTETIVISSGVSDSELNCSADTLKSVPGFLKASLPLSPHSDFEEELNDHELGKIIDQSVDKLGEMERYSPVSPPSSIKSPMDSCSYVQIQDISSAEVCHPAMTSNMEDVFPKEKAGDVNGNVGLNQKQETSPVLDQDTSDFEDVLSRSTLLALSQPAVPSSDEPEESDDELPEIDYFSAEVSETLLGSEAGNGPPLLGRYGQSPTPNDAQELQNQVRLSDAEVASSASWEADWEDSEDLESKSESAMNMQGIQNKTCTLMKKILPPNHILGKRRRHFQEKDKLRAFFTSYMLDLVEACHEEEFLSASMSLVQSFTTTKSVPPATTIHFLLKSILLEMSVSSNDALQAYKVLRHIHSLHPLSERTFDTEWEFLKDIVTSIVEAMTSFAISNEWTSQDRLILALQFMVSVFESVVFHEDESVDHPSTPVLERYMVRDVVSWLDVCMTTFDTWSSYAHQQFVHELITQLQKMLHFCCLQRFGNHKDYIATNLVHNFGHLSLPQKRHFLQTITCHELRQQLVERYLESNFEIPCCSLCKSNKTKVASTRQLSLQKLCNYHVHQRPLVVTQSIGDDDIMYYADEETGERIIIEPIQEVNSVRRHCTSCSQRIRLQPEHCEELVLLLLCLLQSLIQCPYPRDSGLNHTVSYGHPGGNTLHKDDGAVLAKLDEHIKTLTEDLLLSCSKLTVRTHLYLKEMSCLQRRL</sequence>
<feature type="compositionally biased region" description="Polar residues" evidence="1">
    <location>
        <begin position="302"/>
        <end position="313"/>
    </location>
</feature>
<dbReference type="OrthoDB" id="10024867at2759"/>
<evidence type="ECO:0000256" key="1">
    <source>
        <dbReference type="SAM" id="MobiDB-lite"/>
    </source>
</evidence>